<dbReference type="SUPFAM" id="SSF53613">
    <property type="entry name" value="Ribokinase-like"/>
    <property type="match status" value="1"/>
</dbReference>
<proteinExistence type="inferred from homology"/>
<dbReference type="PROSITE" id="PS00584">
    <property type="entry name" value="PFKB_KINASES_2"/>
    <property type="match status" value="1"/>
</dbReference>
<dbReference type="PRINTS" id="PR00990">
    <property type="entry name" value="RIBOKINASE"/>
</dbReference>
<dbReference type="Pfam" id="PF00294">
    <property type="entry name" value="PfkB"/>
    <property type="match status" value="1"/>
</dbReference>
<keyword evidence="4 6" id="KW-0418">Kinase</keyword>
<name>A0ABV9PXI9_9BACL</name>
<dbReference type="CDD" id="cd01167">
    <property type="entry name" value="bac_FRK"/>
    <property type="match status" value="1"/>
</dbReference>
<dbReference type="EMBL" id="JBHSHC010000029">
    <property type="protein sequence ID" value="MFC4766759.1"/>
    <property type="molecule type" value="Genomic_DNA"/>
</dbReference>
<dbReference type="InterPro" id="IPR011611">
    <property type="entry name" value="PfkB_dom"/>
</dbReference>
<evidence type="ECO:0000256" key="2">
    <source>
        <dbReference type="ARBA" id="ARBA00022679"/>
    </source>
</evidence>
<evidence type="ECO:0000259" key="7">
    <source>
        <dbReference type="Pfam" id="PF00294"/>
    </source>
</evidence>
<keyword evidence="9" id="KW-1185">Reference proteome</keyword>
<dbReference type="GO" id="GO:0016301">
    <property type="term" value="F:kinase activity"/>
    <property type="evidence" value="ECO:0007669"/>
    <property type="project" value="UniProtKB-KW"/>
</dbReference>
<protein>
    <submittedName>
        <fullName evidence="8">PfkB family carbohydrate kinase</fullName>
    </submittedName>
</protein>
<gene>
    <name evidence="8" type="ORF">ACFO8Q_05145</name>
</gene>
<keyword evidence="2 6" id="KW-0808">Transferase</keyword>
<evidence type="ECO:0000256" key="4">
    <source>
        <dbReference type="ARBA" id="ARBA00022777"/>
    </source>
</evidence>
<dbReference type="InterPro" id="IPR050306">
    <property type="entry name" value="PfkB_Carbo_kinase"/>
</dbReference>
<evidence type="ECO:0000313" key="9">
    <source>
        <dbReference type="Proteomes" id="UP001596002"/>
    </source>
</evidence>
<organism evidence="8 9">
    <name type="scientific">Effusibacillus consociatus</name>
    <dbReference type="NCBI Taxonomy" id="1117041"/>
    <lineage>
        <taxon>Bacteria</taxon>
        <taxon>Bacillati</taxon>
        <taxon>Bacillota</taxon>
        <taxon>Bacilli</taxon>
        <taxon>Bacillales</taxon>
        <taxon>Alicyclobacillaceae</taxon>
        <taxon>Effusibacillus</taxon>
    </lineage>
</organism>
<keyword evidence="5" id="KW-0067">ATP-binding</keyword>
<evidence type="ECO:0000313" key="8">
    <source>
        <dbReference type="EMBL" id="MFC4766759.1"/>
    </source>
</evidence>
<evidence type="ECO:0000256" key="6">
    <source>
        <dbReference type="RuleBase" id="RU003704"/>
    </source>
</evidence>
<sequence>MIVCLGEALIDMIAMESGKSLEETERFEVRPGGAPANVAVAVARLGGRSAFIGKVGQDSFGRKLQSVMAGYGVNIGGMVETDTAKTALAFVSLRKDGEREFSFYRDPGADMLLQPDEVNEQLLEEAAVFHFGSISLASEPSRSATIHALEAAKKSNALICYDPNWRPSLWPGQEEAKKRILSVVQSVDLLKVNREELLFLTGREGLSEAVELFHEMGVPMVLVTLDRKGCFYSYSNGKIRYSGQVEGIPVEAVDTTGAGDTFVGAFLTRWTEQNLNLAHIEQEEIEETIRFSVQASSITVTRRGAMAAMPDRREVEEATL</sequence>
<evidence type="ECO:0000256" key="1">
    <source>
        <dbReference type="ARBA" id="ARBA00010688"/>
    </source>
</evidence>
<evidence type="ECO:0000256" key="5">
    <source>
        <dbReference type="ARBA" id="ARBA00022840"/>
    </source>
</evidence>
<dbReference type="PANTHER" id="PTHR43085:SF1">
    <property type="entry name" value="PSEUDOURIDINE KINASE-RELATED"/>
    <property type="match status" value="1"/>
</dbReference>
<dbReference type="Proteomes" id="UP001596002">
    <property type="component" value="Unassembled WGS sequence"/>
</dbReference>
<keyword evidence="3" id="KW-0547">Nucleotide-binding</keyword>
<dbReference type="PANTHER" id="PTHR43085">
    <property type="entry name" value="HEXOKINASE FAMILY MEMBER"/>
    <property type="match status" value="1"/>
</dbReference>
<accession>A0ABV9PXI9</accession>
<dbReference type="PROSITE" id="PS00583">
    <property type="entry name" value="PFKB_KINASES_1"/>
    <property type="match status" value="1"/>
</dbReference>
<dbReference type="InterPro" id="IPR002173">
    <property type="entry name" value="Carboh/pur_kinase_PfkB_CS"/>
</dbReference>
<dbReference type="InterPro" id="IPR002139">
    <property type="entry name" value="Ribo/fructo_kinase"/>
</dbReference>
<comment type="similarity">
    <text evidence="1 6">Belongs to the carbohydrate kinase PfkB family.</text>
</comment>
<reference evidence="9" key="1">
    <citation type="journal article" date="2019" name="Int. J. Syst. Evol. Microbiol.">
        <title>The Global Catalogue of Microorganisms (GCM) 10K type strain sequencing project: providing services to taxonomists for standard genome sequencing and annotation.</title>
        <authorList>
            <consortium name="The Broad Institute Genomics Platform"/>
            <consortium name="The Broad Institute Genome Sequencing Center for Infectious Disease"/>
            <person name="Wu L."/>
            <person name="Ma J."/>
        </authorList>
    </citation>
    <scope>NUCLEOTIDE SEQUENCE [LARGE SCALE GENOMIC DNA]</scope>
    <source>
        <strain evidence="9">WYCCWR 12678</strain>
    </source>
</reference>
<dbReference type="Gene3D" id="3.40.1190.20">
    <property type="match status" value="1"/>
</dbReference>
<dbReference type="RefSeq" id="WP_380024654.1">
    <property type="nucleotide sequence ID" value="NZ_JBHSHC010000029.1"/>
</dbReference>
<dbReference type="InterPro" id="IPR029056">
    <property type="entry name" value="Ribokinase-like"/>
</dbReference>
<evidence type="ECO:0000256" key="3">
    <source>
        <dbReference type="ARBA" id="ARBA00022741"/>
    </source>
</evidence>
<feature type="domain" description="Carbohydrate kinase PfkB" evidence="7">
    <location>
        <begin position="2"/>
        <end position="311"/>
    </location>
</feature>
<comment type="caution">
    <text evidence="8">The sequence shown here is derived from an EMBL/GenBank/DDBJ whole genome shotgun (WGS) entry which is preliminary data.</text>
</comment>